<comment type="caution">
    <text evidence="1">The sequence shown here is derived from an EMBL/GenBank/DDBJ whole genome shotgun (WGS) entry which is preliminary data.</text>
</comment>
<reference evidence="1 2" key="1">
    <citation type="journal article" date="2018" name="Genome Biol. Evol.">
        <title>Multiple Roots of Fruiting Body Formation in Amoebozoa.</title>
        <authorList>
            <person name="Hillmann F."/>
            <person name="Forbes G."/>
            <person name="Novohradska S."/>
            <person name="Ferling I."/>
            <person name="Riege K."/>
            <person name="Groth M."/>
            <person name="Westermann M."/>
            <person name="Marz M."/>
            <person name="Spaller T."/>
            <person name="Winckler T."/>
            <person name="Schaap P."/>
            <person name="Glockner G."/>
        </authorList>
    </citation>
    <scope>NUCLEOTIDE SEQUENCE [LARGE SCALE GENOMIC DNA]</scope>
    <source>
        <strain evidence="1 2">Jena</strain>
    </source>
</reference>
<dbReference type="EMBL" id="MDYQ01000472">
    <property type="protein sequence ID" value="PRP74335.1"/>
    <property type="molecule type" value="Genomic_DNA"/>
</dbReference>
<keyword evidence="2" id="KW-1185">Reference proteome</keyword>
<accession>A0A2P6MRL0</accession>
<name>A0A2P6MRL0_9EUKA</name>
<dbReference type="AlphaFoldDB" id="A0A2P6MRL0"/>
<proteinExistence type="predicted"/>
<evidence type="ECO:0000313" key="1">
    <source>
        <dbReference type="EMBL" id="PRP74335.1"/>
    </source>
</evidence>
<gene>
    <name evidence="1" type="ORF">PROFUN_15582</name>
</gene>
<evidence type="ECO:0000313" key="2">
    <source>
        <dbReference type="Proteomes" id="UP000241769"/>
    </source>
</evidence>
<dbReference type="Proteomes" id="UP000241769">
    <property type="component" value="Unassembled WGS sequence"/>
</dbReference>
<organism evidence="1 2">
    <name type="scientific">Planoprotostelium fungivorum</name>
    <dbReference type="NCBI Taxonomy" id="1890364"/>
    <lineage>
        <taxon>Eukaryota</taxon>
        <taxon>Amoebozoa</taxon>
        <taxon>Evosea</taxon>
        <taxon>Variosea</taxon>
        <taxon>Cavosteliida</taxon>
        <taxon>Cavosteliaceae</taxon>
        <taxon>Planoprotostelium</taxon>
    </lineage>
</organism>
<protein>
    <submittedName>
        <fullName evidence="1">Uncharacterized protein</fullName>
    </submittedName>
</protein>
<dbReference type="InParanoid" id="A0A2P6MRL0"/>
<sequence length="111" mass="12498">MLSQLSLSRDLDHTQVLGPYCAVFLDFVSSVHRPYRPYPADHCRPSMAESHLNKFKRLIDANYPAGERYADQKGAARKEDFNALLDELATKTTERFSVAARGPLIQALTTD</sequence>
<feature type="non-terminal residue" evidence="1">
    <location>
        <position position="111"/>
    </location>
</feature>